<name>A0AAW6STI3_9BACI</name>
<keyword evidence="2" id="KW-0812">Transmembrane</keyword>
<dbReference type="InterPro" id="IPR002575">
    <property type="entry name" value="Aminoglycoside_PTrfase"/>
</dbReference>
<dbReference type="PANTHER" id="PTHR21064">
    <property type="entry name" value="AMINOGLYCOSIDE PHOSPHOTRANSFERASE DOMAIN-CONTAINING PROTEIN-RELATED"/>
    <property type="match status" value="1"/>
</dbReference>
<dbReference type="EMBL" id="JAROYP010000007">
    <property type="protein sequence ID" value="MDH5162084.1"/>
    <property type="molecule type" value="Genomic_DNA"/>
</dbReference>
<evidence type="ECO:0000259" key="3">
    <source>
        <dbReference type="Pfam" id="PF01636"/>
    </source>
</evidence>
<dbReference type="InterPro" id="IPR011009">
    <property type="entry name" value="Kinase-like_dom_sf"/>
</dbReference>
<organism evidence="4 5">
    <name type="scientific">Heyndrickxia oleronia</name>
    <dbReference type="NCBI Taxonomy" id="38875"/>
    <lineage>
        <taxon>Bacteria</taxon>
        <taxon>Bacillati</taxon>
        <taxon>Bacillota</taxon>
        <taxon>Bacilli</taxon>
        <taxon>Bacillales</taxon>
        <taxon>Bacillaceae</taxon>
        <taxon>Heyndrickxia</taxon>
    </lineage>
</organism>
<evidence type="ECO:0000313" key="4">
    <source>
        <dbReference type="EMBL" id="MDH5162084.1"/>
    </source>
</evidence>
<dbReference type="InterPro" id="IPR050249">
    <property type="entry name" value="Pseudomonas-type_ThrB"/>
</dbReference>
<evidence type="ECO:0000256" key="2">
    <source>
        <dbReference type="SAM" id="Phobius"/>
    </source>
</evidence>
<keyword evidence="2" id="KW-1133">Transmembrane helix</keyword>
<comment type="caution">
    <text evidence="4">The sequence shown here is derived from an EMBL/GenBank/DDBJ whole genome shotgun (WGS) entry which is preliminary data.</text>
</comment>
<feature type="domain" description="Aminoglycoside phosphotransferase" evidence="3">
    <location>
        <begin position="27"/>
        <end position="222"/>
    </location>
</feature>
<dbReference type="PANTHER" id="PTHR21064:SF6">
    <property type="entry name" value="AMINOGLYCOSIDE PHOSPHOTRANSFERASE DOMAIN-CONTAINING PROTEIN"/>
    <property type="match status" value="1"/>
</dbReference>
<sequence length="309" mass="36655">MEQINKEKIHKYWGVHAGELSKLSEQAILVKDITNEKYVLKRKTDIQAARNEHAILQYLQDFDISVPTPMLSKKNTYIIDDEGRYFSLYTYLPGRVFSAREMIENPLVPQHFGRTLAMFHHLLSDHPLISQFPTRDVYQSVYHFARKAMDKVESRSDRLEKIYQELESEFQLKVKNLPKQIIHRDAHLSNFIYREKDLLGVIDFELAEVNVRIFDLCYCATSVLNEVFHDKQLSTEWFIFVEKLIDSYHQKNPLSKLEYDAIWYVMLAIQSIFMAYFAQIPHLFDHNQAMFLWLFDRKELLKGSVKHAK</sequence>
<dbReference type="Gene3D" id="3.90.1200.10">
    <property type="match status" value="1"/>
</dbReference>
<protein>
    <submittedName>
        <fullName evidence="4">Phosphotransferase</fullName>
    </submittedName>
</protein>
<feature type="transmembrane region" description="Helical" evidence="2">
    <location>
        <begin position="261"/>
        <end position="284"/>
    </location>
</feature>
<keyword evidence="2" id="KW-0472">Membrane</keyword>
<dbReference type="Proteomes" id="UP001159179">
    <property type="component" value="Unassembled WGS sequence"/>
</dbReference>
<reference evidence="4" key="1">
    <citation type="submission" date="2023-03" db="EMBL/GenBank/DDBJ databases">
        <title>Bacterial isolates from washroom surfaces on a university campus.</title>
        <authorList>
            <person name="Holman D.B."/>
            <person name="Gzyl K.E."/>
            <person name="Taheri A.E."/>
        </authorList>
    </citation>
    <scope>NUCLEOTIDE SEQUENCE</scope>
    <source>
        <strain evidence="4">RD03</strain>
    </source>
</reference>
<dbReference type="RefSeq" id="WP_280617105.1">
    <property type="nucleotide sequence ID" value="NZ_JAROYP010000007.1"/>
</dbReference>
<proteinExistence type="inferred from homology"/>
<dbReference type="AlphaFoldDB" id="A0AAW6STI3"/>
<accession>A0AAW6STI3</accession>
<evidence type="ECO:0000313" key="5">
    <source>
        <dbReference type="Proteomes" id="UP001159179"/>
    </source>
</evidence>
<dbReference type="Pfam" id="PF01636">
    <property type="entry name" value="APH"/>
    <property type="match status" value="1"/>
</dbReference>
<gene>
    <name evidence="4" type="ORF">P5X88_14135</name>
</gene>
<dbReference type="GO" id="GO:0019202">
    <property type="term" value="F:amino acid kinase activity"/>
    <property type="evidence" value="ECO:0007669"/>
    <property type="project" value="TreeGrafter"/>
</dbReference>
<comment type="similarity">
    <text evidence="1">Belongs to the pseudomonas-type ThrB family.</text>
</comment>
<evidence type="ECO:0000256" key="1">
    <source>
        <dbReference type="ARBA" id="ARBA00038240"/>
    </source>
</evidence>
<dbReference type="SUPFAM" id="SSF56112">
    <property type="entry name" value="Protein kinase-like (PK-like)"/>
    <property type="match status" value="1"/>
</dbReference>